<keyword evidence="2" id="KW-1185">Reference proteome</keyword>
<proteinExistence type="predicted"/>
<dbReference type="InterPro" id="IPR022551">
    <property type="entry name" value="BrxC"/>
</dbReference>
<dbReference type="Gene3D" id="3.40.30.10">
    <property type="entry name" value="Glutaredoxin"/>
    <property type="match status" value="1"/>
</dbReference>
<dbReference type="NCBIfam" id="TIGR04019">
    <property type="entry name" value="B_thiol_YtxJ"/>
    <property type="match status" value="1"/>
</dbReference>
<dbReference type="Pfam" id="PF11009">
    <property type="entry name" value="BrxC"/>
    <property type="match status" value="1"/>
</dbReference>
<dbReference type="SUPFAM" id="SSF52833">
    <property type="entry name" value="Thioredoxin-like"/>
    <property type="match status" value="1"/>
</dbReference>
<dbReference type="InterPro" id="IPR036249">
    <property type="entry name" value="Thioredoxin-like_sf"/>
</dbReference>
<evidence type="ECO:0000313" key="1">
    <source>
        <dbReference type="EMBL" id="SFO12673.1"/>
    </source>
</evidence>
<name>A0A1I5EMW3_9FLAO</name>
<dbReference type="Proteomes" id="UP000199036">
    <property type="component" value="Unassembled WGS sequence"/>
</dbReference>
<evidence type="ECO:0000313" key="2">
    <source>
        <dbReference type="Proteomes" id="UP000199036"/>
    </source>
</evidence>
<sequence>MSIKVTKMNWKVLENVNQLEEIKEASHHKFQLIFKHSTRCIISKMALKNFESDFLMHDAIDVYYLDLIVYRDISNKIADDSGITHQSPQVLLIKDGKVVYHESHEGIDSNVLMKLI</sequence>
<gene>
    <name evidence="1" type="ORF">SAMN05421741_12144</name>
</gene>
<protein>
    <submittedName>
        <fullName evidence="1">Bacillithiol system protein YtxJ</fullName>
    </submittedName>
</protein>
<dbReference type="AlphaFoldDB" id="A0A1I5EMW3"/>
<organism evidence="1 2">
    <name type="scientific">Paenimyroides ummariense</name>
    <dbReference type="NCBI Taxonomy" id="913024"/>
    <lineage>
        <taxon>Bacteria</taxon>
        <taxon>Pseudomonadati</taxon>
        <taxon>Bacteroidota</taxon>
        <taxon>Flavobacteriia</taxon>
        <taxon>Flavobacteriales</taxon>
        <taxon>Flavobacteriaceae</taxon>
        <taxon>Paenimyroides</taxon>
    </lineage>
</organism>
<accession>A0A1I5EMW3</accession>
<reference evidence="2" key="1">
    <citation type="submission" date="2016-10" db="EMBL/GenBank/DDBJ databases">
        <authorList>
            <person name="Varghese N."/>
            <person name="Submissions S."/>
        </authorList>
    </citation>
    <scope>NUCLEOTIDE SEQUENCE [LARGE SCALE GENOMIC DNA]</scope>
    <source>
        <strain evidence="2">DS-12</strain>
    </source>
</reference>
<dbReference type="STRING" id="913024.SAMN05421741_12144"/>
<dbReference type="EMBL" id="FOVI01000021">
    <property type="protein sequence ID" value="SFO12673.1"/>
    <property type="molecule type" value="Genomic_DNA"/>
</dbReference>